<evidence type="ECO:0000256" key="1">
    <source>
        <dbReference type="SAM" id="Coils"/>
    </source>
</evidence>
<dbReference type="AlphaFoldDB" id="A0A0B6ZJP9"/>
<gene>
    <name evidence="2" type="primary">ORF67959</name>
</gene>
<proteinExistence type="predicted"/>
<dbReference type="PANTHER" id="PTHR14926">
    <property type="entry name" value="M-PHASE PHOSPHOPROTEIN 9"/>
    <property type="match status" value="1"/>
</dbReference>
<sequence length="80" mass="9491">VSFVRDQMIRDRLQNIENLERKYEDLANEKRTFEAALSKLPGQGRGREQDRLESELDRVDRELGSVRMSLKRYHVLKSTI</sequence>
<dbReference type="EMBL" id="HACG01021984">
    <property type="protein sequence ID" value="CEK68849.1"/>
    <property type="molecule type" value="Transcribed_RNA"/>
</dbReference>
<dbReference type="PANTHER" id="PTHR14926:SF1">
    <property type="entry name" value="M-PHASE PHOSPHOPROTEIN 9"/>
    <property type="match status" value="1"/>
</dbReference>
<organism evidence="2">
    <name type="scientific">Arion vulgaris</name>
    <dbReference type="NCBI Taxonomy" id="1028688"/>
    <lineage>
        <taxon>Eukaryota</taxon>
        <taxon>Metazoa</taxon>
        <taxon>Spiralia</taxon>
        <taxon>Lophotrochozoa</taxon>
        <taxon>Mollusca</taxon>
        <taxon>Gastropoda</taxon>
        <taxon>Heterobranchia</taxon>
        <taxon>Euthyneura</taxon>
        <taxon>Panpulmonata</taxon>
        <taxon>Eupulmonata</taxon>
        <taxon>Stylommatophora</taxon>
        <taxon>Helicina</taxon>
        <taxon>Arionoidea</taxon>
        <taxon>Arionidae</taxon>
        <taxon>Arion</taxon>
    </lineage>
</organism>
<reference evidence="2" key="1">
    <citation type="submission" date="2014-12" db="EMBL/GenBank/DDBJ databases">
        <title>Insight into the proteome of Arion vulgaris.</title>
        <authorList>
            <person name="Aradska J."/>
            <person name="Bulat T."/>
            <person name="Smidak R."/>
            <person name="Sarate P."/>
            <person name="Gangsoo J."/>
            <person name="Sialana F."/>
            <person name="Bilban M."/>
            <person name="Lubec G."/>
        </authorList>
    </citation>
    <scope>NUCLEOTIDE SEQUENCE</scope>
    <source>
        <tissue evidence="2">Skin</tissue>
    </source>
</reference>
<feature type="non-terminal residue" evidence="2">
    <location>
        <position position="1"/>
    </location>
</feature>
<keyword evidence="1" id="KW-0175">Coiled coil</keyword>
<evidence type="ECO:0000313" key="2">
    <source>
        <dbReference type="EMBL" id="CEK68849.1"/>
    </source>
</evidence>
<feature type="coiled-coil region" evidence="1">
    <location>
        <begin position="9"/>
        <end position="36"/>
    </location>
</feature>
<protein>
    <submittedName>
        <fullName evidence="2">Uncharacterized protein</fullName>
    </submittedName>
</protein>
<dbReference type="InterPro" id="IPR026636">
    <property type="entry name" value="MPHOSPH9"/>
</dbReference>
<dbReference type="GO" id="GO:0005814">
    <property type="term" value="C:centriole"/>
    <property type="evidence" value="ECO:0007669"/>
    <property type="project" value="TreeGrafter"/>
</dbReference>
<name>A0A0B6ZJP9_9EUPU</name>
<accession>A0A0B6ZJP9</accession>